<feature type="region of interest" description="Disordered" evidence="1">
    <location>
        <begin position="1"/>
        <end position="46"/>
    </location>
</feature>
<organism evidence="2 3">
    <name type="scientific">Operophtera brumata</name>
    <name type="common">Winter moth</name>
    <name type="synonym">Phalaena brumata</name>
    <dbReference type="NCBI Taxonomy" id="104452"/>
    <lineage>
        <taxon>Eukaryota</taxon>
        <taxon>Metazoa</taxon>
        <taxon>Ecdysozoa</taxon>
        <taxon>Arthropoda</taxon>
        <taxon>Hexapoda</taxon>
        <taxon>Insecta</taxon>
        <taxon>Pterygota</taxon>
        <taxon>Neoptera</taxon>
        <taxon>Endopterygota</taxon>
        <taxon>Lepidoptera</taxon>
        <taxon>Glossata</taxon>
        <taxon>Ditrysia</taxon>
        <taxon>Geometroidea</taxon>
        <taxon>Geometridae</taxon>
        <taxon>Larentiinae</taxon>
        <taxon>Operophtera</taxon>
    </lineage>
</organism>
<accession>A0A0L7KMW1</accession>
<evidence type="ECO:0000313" key="2">
    <source>
        <dbReference type="EMBL" id="KOB64450.1"/>
    </source>
</evidence>
<comment type="caution">
    <text evidence="2">The sequence shown here is derived from an EMBL/GenBank/DDBJ whole genome shotgun (WGS) entry which is preliminary data.</text>
</comment>
<feature type="compositionally biased region" description="Basic and acidic residues" evidence="1">
    <location>
        <begin position="9"/>
        <end position="34"/>
    </location>
</feature>
<keyword evidence="3" id="KW-1185">Reference proteome</keyword>
<feature type="region of interest" description="Disordered" evidence="1">
    <location>
        <begin position="79"/>
        <end position="98"/>
    </location>
</feature>
<protein>
    <submittedName>
        <fullName evidence="2">Uncharacterized protein</fullName>
    </submittedName>
</protein>
<name>A0A0L7KMW1_OPEBR</name>
<proteinExistence type="predicted"/>
<dbReference type="EMBL" id="JTDY01008677">
    <property type="protein sequence ID" value="KOB64450.1"/>
    <property type="molecule type" value="Genomic_DNA"/>
</dbReference>
<evidence type="ECO:0000313" key="3">
    <source>
        <dbReference type="Proteomes" id="UP000037510"/>
    </source>
</evidence>
<dbReference type="Proteomes" id="UP000037510">
    <property type="component" value="Unassembled WGS sequence"/>
</dbReference>
<evidence type="ECO:0000256" key="1">
    <source>
        <dbReference type="SAM" id="MobiDB-lite"/>
    </source>
</evidence>
<sequence length="98" mass="11294">MKWKRSKKAQHDSKKEPSHNEEKKTKEQPVEEKPPQLAGDLTAVKPPPLLDRERIIALERERAMAAANFNSNLENNRRGMVLSQDGGRPMDMFRPYVV</sequence>
<gene>
    <name evidence="2" type="ORF">OBRU01_24269</name>
</gene>
<reference evidence="2 3" key="1">
    <citation type="journal article" date="2015" name="Genome Biol. Evol.">
        <title>The genome of winter moth (Operophtera brumata) provides a genomic perspective on sexual dimorphism and phenology.</title>
        <authorList>
            <person name="Derks M.F."/>
            <person name="Smit S."/>
            <person name="Salis L."/>
            <person name="Schijlen E."/>
            <person name="Bossers A."/>
            <person name="Mateman C."/>
            <person name="Pijl A.S."/>
            <person name="de Ridder D."/>
            <person name="Groenen M.A."/>
            <person name="Visser M.E."/>
            <person name="Megens H.J."/>
        </authorList>
    </citation>
    <scope>NUCLEOTIDE SEQUENCE [LARGE SCALE GENOMIC DNA]</scope>
    <source>
        <strain evidence="2">WM2013NL</strain>
        <tissue evidence="2">Head and thorax</tissue>
    </source>
</reference>
<dbReference type="AlphaFoldDB" id="A0A0L7KMW1"/>